<reference evidence="10 11" key="1">
    <citation type="submission" date="2018-06" db="EMBL/GenBank/DDBJ databases">
        <title>Fusarium incarnatum-equiseti species complex species 28.</title>
        <authorList>
            <person name="Gardiner D.M."/>
        </authorList>
    </citation>
    <scope>NUCLEOTIDE SEQUENCE [LARGE SCALE GENOMIC DNA]</scope>
    <source>
        <strain evidence="10 11">FIESC_28</strain>
    </source>
</reference>
<keyword evidence="11" id="KW-1185">Reference proteome</keyword>
<comment type="subcellular location">
    <subcellularLocation>
        <location evidence="1">Cytoplasm</location>
        <location evidence="1">Cytoskeleton</location>
        <location evidence="1">Spindle</location>
    </subcellularLocation>
</comment>
<dbReference type="Gene3D" id="1.25.10.10">
    <property type="entry name" value="Leucine-rich Repeat Variant"/>
    <property type="match status" value="3"/>
</dbReference>
<dbReference type="RefSeq" id="XP_031015533.1">
    <property type="nucleotide sequence ID" value="XM_031160487.1"/>
</dbReference>
<dbReference type="GO" id="GO:1990023">
    <property type="term" value="C:mitotic spindle midzone"/>
    <property type="evidence" value="ECO:0007669"/>
    <property type="project" value="TreeGrafter"/>
</dbReference>
<dbReference type="PANTHER" id="PTHR21567:SF9">
    <property type="entry name" value="CLIP-ASSOCIATING PROTEIN"/>
    <property type="match status" value="1"/>
</dbReference>
<proteinExistence type="inferred from homology"/>
<name>A0A366RL88_9HYPO</name>
<dbReference type="InterPro" id="IPR011989">
    <property type="entry name" value="ARM-like"/>
</dbReference>
<keyword evidence="6" id="KW-0131">Cell cycle</keyword>
<dbReference type="GO" id="GO:0051301">
    <property type="term" value="P:cell division"/>
    <property type="evidence" value="ECO:0007669"/>
    <property type="project" value="UniProtKB-KW"/>
</dbReference>
<evidence type="ECO:0000313" key="11">
    <source>
        <dbReference type="Proteomes" id="UP000253153"/>
    </source>
</evidence>
<evidence type="ECO:0000259" key="9">
    <source>
        <dbReference type="SMART" id="SM01349"/>
    </source>
</evidence>
<protein>
    <recommendedName>
        <fullName evidence="9">TOG domain-containing protein</fullName>
    </recommendedName>
</protein>
<accession>A0A366RL88</accession>
<evidence type="ECO:0000256" key="8">
    <source>
        <dbReference type="SAM" id="MobiDB-lite"/>
    </source>
</evidence>
<dbReference type="EMBL" id="QKXC01000130">
    <property type="protein sequence ID" value="RBR17904.1"/>
    <property type="molecule type" value="Genomic_DNA"/>
</dbReference>
<comment type="function">
    <text evidence="7">Microtubule binding protein that promotes the stabilization of dynamic microtubules. Required for mitotic spindle formation.</text>
</comment>
<dbReference type="AlphaFoldDB" id="A0A366RL88"/>
<dbReference type="InterPro" id="IPR016024">
    <property type="entry name" value="ARM-type_fold"/>
</dbReference>
<keyword evidence="4" id="KW-0132">Cell division</keyword>
<comment type="subunit">
    <text evidence="3">Interacts with microtubules.</text>
</comment>
<comment type="caution">
    <text evidence="10">The sequence shown here is derived from an EMBL/GenBank/DDBJ whole genome shotgun (WGS) entry which is preliminary data.</text>
</comment>
<feature type="compositionally biased region" description="Low complexity" evidence="8">
    <location>
        <begin position="814"/>
        <end position="827"/>
    </location>
</feature>
<dbReference type="GO" id="GO:0005815">
    <property type="term" value="C:microtubule organizing center"/>
    <property type="evidence" value="ECO:0007669"/>
    <property type="project" value="TreeGrafter"/>
</dbReference>
<evidence type="ECO:0000256" key="3">
    <source>
        <dbReference type="ARBA" id="ARBA00011375"/>
    </source>
</evidence>
<evidence type="ECO:0000256" key="5">
    <source>
        <dbReference type="ARBA" id="ARBA00022701"/>
    </source>
</evidence>
<dbReference type="Proteomes" id="UP000253153">
    <property type="component" value="Unassembled WGS sequence"/>
</dbReference>
<evidence type="ECO:0000313" key="10">
    <source>
        <dbReference type="EMBL" id="RBR17904.1"/>
    </source>
</evidence>
<dbReference type="SUPFAM" id="SSF48371">
    <property type="entry name" value="ARM repeat"/>
    <property type="match status" value="1"/>
</dbReference>
<dbReference type="GO" id="GO:0090307">
    <property type="term" value="P:mitotic spindle assembly"/>
    <property type="evidence" value="ECO:0007669"/>
    <property type="project" value="TreeGrafter"/>
</dbReference>
<dbReference type="GO" id="GO:0005881">
    <property type="term" value="C:cytoplasmic microtubule"/>
    <property type="evidence" value="ECO:0007669"/>
    <property type="project" value="TreeGrafter"/>
</dbReference>
<dbReference type="PANTHER" id="PTHR21567">
    <property type="entry name" value="CLASP"/>
    <property type="match status" value="1"/>
</dbReference>
<feature type="region of interest" description="Disordered" evidence="8">
    <location>
        <begin position="510"/>
        <end position="789"/>
    </location>
</feature>
<feature type="compositionally biased region" description="Basic and acidic residues" evidence="8">
    <location>
        <begin position="801"/>
        <end position="810"/>
    </location>
</feature>
<dbReference type="GO" id="GO:0060172">
    <property type="term" value="P:astral microtubule depolymerization"/>
    <property type="evidence" value="ECO:0007669"/>
    <property type="project" value="TreeGrafter"/>
</dbReference>
<dbReference type="OrthoDB" id="46159at2759"/>
<feature type="compositionally biased region" description="Pro residues" evidence="8">
    <location>
        <begin position="847"/>
        <end position="857"/>
    </location>
</feature>
<gene>
    <name evidence="10" type="ORF">FIESC28_06343</name>
</gene>
<feature type="compositionally biased region" description="Low complexity" evidence="8">
    <location>
        <begin position="575"/>
        <end position="592"/>
    </location>
</feature>
<dbReference type="SMART" id="SM01349">
    <property type="entry name" value="TOG"/>
    <property type="match status" value="2"/>
</dbReference>
<feature type="region of interest" description="Disordered" evidence="8">
    <location>
        <begin position="801"/>
        <end position="858"/>
    </location>
</feature>
<evidence type="ECO:0000256" key="7">
    <source>
        <dbReference type="ARBA" id="ARBA00024889"/>
    </source>
</evidence>
<organism evidence="10 11">
    <name type="scientific">Fusarium coffeatum</name>
    <dbReference type="NCBI Taxonomy" id="231269"/>
    <lineage>
        <taxon>Eukaryota</taxon>
        <taxon>Fungi</taxon>
        <taxon>Dikarya</taxon>
        <taxon>Ascomycota</taxon>
        <taxon>Pezizomycotina</taxon>
        <taxon>Sordariomycetes</taxon>
        <taxon>Hypocreomycetidae</taxon>
        <taxon>Hypocreales</taxon>
        <taxon>Nectriaceae</taxon>
        <taxon>Fusarium</taxon>
        <taxon>Fusarium incarnatum-equiseti species complex</taxon>
    </lineage>
</organism>
<dbReference type="InterPro" id="IPR034085">
    <property type="entry name" value="TOG"/>
</dbReference>
<dbReference type="Pfam" id="PF12348">
    <property type="entry name" value="CLASP_N"/>
    <property type="match status" value="2"/>
</dbReference>
<evidence type="ECO:0000256" key="2">
    <source>
        <dbReference type="ARBA" id="ARBA00009549"/>
    </source>
</evidence>
<dbReference type="InterPro" id="IPR024395">
    <property type="entry name" value="CLASP_N_dom"/>
</dbReference>
<feature type="domain" description="TOG" evidence="9">
    <location>
        <begin position="8"/>
        <end position="228"/>
    </location>
</feature>
<dbReference type="GO" id="GO:0008017">
    <property type="term" value="F:microtubule binding"/>
    <property type="evidence" value="ECO:0007669"/>
    <property type="project" value="TreeGrafter"/>
</dbReference>
<dbReference type="GeneID" id="41995783"/>
<feature type="compositionally biased region" description="Polar residues" evidence="8">
    <location>
        <begin position="688"/>
        <end position="709"/>
    </location>
</feature>
<feature type="compositionally biased region" description="Polar residues" evidence="8">
    <location>
        <begin position="668"/>
        <end position="681"/>
    </location>
</feature>
<keyword evidence="5" id="KW-0493">Microtubule</keyword>
<evidence type="ECO:0000256" key="4">
    <source>
        <dbReference type="ARBA" id="ARBA00022618"/>
    </source>
</evidence>
<sequence length="1168" mass="126934">MADNKLTDQQVADLNTILRGDASLDSKVQYVTIIKSGIKQHNVPESSVPQLFEGLRAATTSQHAALVNAGFTALNHLLTRLSRQDPKLLSREAARTLPLVVDKLGDHKDKFRSLASHSLVTLFSVAPADVERFVRNTAMQGKNPRAKETSMQWLLQMHQENGLPFRAYVPVLMELLEDADGMVRDTAKNTVIELFRSAPNAAKSDLKRQLKNFKVRPAIEQVIVKELAPPSSRPQTPAAPAAEPAPVPVSRPAFSASTSSAAERPITPGIDTKPENLEPLYVNTNRELDDMIKEMAWFFEGKETEHNWLKRENSVHKLRRLIAGNVTDFADTFLAGVKSMLDGIIKVITSLRTSMCKEGCGLIQDIANTFGPAMDPLVEQLMQCFVKLSAGTKKISSQLANETVETILSRVTYTPRLMQHISFASEDKNVAPRTFATGWLKTILKKEAHHKHHIEHTGGVDIAVKCIKKGLADANPAVREKMRSTFWTFWGLWPAKAESLMADLDGTAQKLLNKDPSNPNGSKTAEPAARPGLGLSKSTMSTGKPSIREAMMAQRKANATKNLPARPGSAMAQLSPVKTTTSSSSAAPSKPSGTRSRPETGGMSGAPMRPSRKRPEMAARPATAGPYSVRDMDTASPESVRSKTPAPRETTPKRTGPRTRPGHAPHGSESSLASPTSTRTGQKPAASPRTSPTKLKQSQSAMLPMSSPSRADEDFTMVVPNMANLRTMQRHGPAPARAPPVPQEPEPLITPTTESVPQIVSEPAPEPPAEPVSEPEPKPEPETVPVPVAEPVVEPVAEAVAEPRDQHMEEVVEPEAPAQPEEFAQPEEPVKPEEPAAAPEPVVEAAPEPPAPMPVEPAPTAQAPALQVYEDPFTDEQPSPKPSFNLPVLEDKPVNADAASVPIAHAQSPVTQNVEAPDRSKQSLRLLESGITRIKAKTLDVHGFRKLQSLLRDSKGIFTDDKFEALLIGLFQYLEDPLSGTSPEKAQDIKAQILATIRVLLKKERDNFQPHVSRGLESLLETRSAYDIRAHIVSGVEVLADELVTIGDGSEIVVVLTKRLQNVDSSTTGGSRILSTGMHVLRTMLDKRPNFMPTDTELGQLAALAGRCLASADSGVRMDSVQLCVALHSRVGEQAFWNALKDVQDDPKSLITYYIVKRQREQAPTIAA</sequence>
<evidence type="ECO:0000256" key="1">
    <source>
        <dbReference type="ARBA" id="ARBA00004186"/>
    </source>
</evidence>
<comment type="similarity">
    <text evidence="2">Belongs to the CLASP family.</text>
</comment>
<evidence type="ECO:0000256" key="6">
    <source>
        <dbReference type="ARBA" id="ARBA00022776"/>
    </source>
</evidence>
<feature type="region of interest" description="Disordered" evidence="8">
    <location>
        <begin position="226"/>
        <end position="275"/>
    </location>
</feature>
<keyword evidence="6" id="KW-0498">Mitosis</keyword>
<feature type="compositionally biased region" description="Pro residues" evidence="8">
    <location>
        <begin position="736"/>
        <end position="745"/>
    </location>
</feature>
<dbReference type="GO" id="GO:0005876">
    <property type="term" value="C:spindle microtubule"/>
    <property type="evidence" value="ECO:0007669"/>
    <property type="project" value="TreeGrafter"/>
</dbReference>
<feature type="domain" description="TOG" evidence="9">
    <location>
        <begin position="912"/>
        <end position="1165"/>
    </location>
</feature>
<feature type="compositionally biased region" description="Low complexity" evidence="8">
    <location>
        <begin position="835"/>
        <end position="846"/>
    </location>
</feature>